<dbReference type="AlphaFoldDB" id="A0A4V1M4M3"/>
<feature type="compositionally biased region" description="Polar residues" evidence="1">
    <location>
        <begin position="193"/>
        <end position="204"/>
    </location>
</feature>
<feature type="compositionally biased region" description="Low complexity" evidence="1">
    <location>
        <begin position="408"/>
        <end position="423"/>
    </location>
</feature>
<sequence length="567" mass="63961">MTLVPSLPPPLILSHNETLHAIPLPPLAQFLTSLTRPEHLVKLNDILERFRTPKSYHRIDVREVTSSELPPSSPIDAEHASLREENLSRRKNGATAKKNGMKVQTKETEESKREKGEPIILPEGITVEEYKKTHHDSTHTHLGHQNGDGETNGSGEKNGLMMEDQAGPSRQYISSTHPHPPISVSQPVIPDSNPLTDINKTSPNHLLPPSGPKRRIRELRLDIRSLDAAALFTLEGWRREILGLEKLDMEVPDSIWYKASSPSPPPSPPPPPPMAKRRLGRPKKSQSRPKDTSNIISPTKNREELSESQKKEYDDLIASLSNSAVPEEEEGMIEDDTLQKALEELARSEANEIQPEPEPEDEETRMKRMKATEQAFENEGESEKSESPDIILNDLHDSLESADPDFIPPSSISNPSPTKPNSKVTRRSRTSDPGMTVEDVPGKRSKRTRLSLPNLKTVPDLTEDVAVAESETAREKRRRRRTMDGGNERDQEIENQEREEEKLVKRTRKSTAVVELDMVDTEKQAQKRQVHFSESAVARTPSPRESSDEVELDNGEEEDEWDMFRYI</sequence>
<feature type="compositionally biased region" description="Acidic residues" evidence="1">
    <location>
        <begin position="548"/>
        <end position="561"/>
    </location>
</feature>
<dbReference type="VEuPathDB" id="FungiDB:TREMEDRAFT_73574"/>
<dbReference type="Proteomes" id="UP000289152">
    <property type="component" value="Unassembled WGS sequence"/>
</dbReference>
<protein>
    <submittedName>
        <fullName evidence="2">Uncharacterized protein</fullName>
    </submittedName>
</protein>
<dbReference type="EMBL" id="SDIL01000014">
    <property type="protein sequence ID" value="RXK40867.1"/>
    <property type="molecule type" value="Genomic_DNA"/>
</dbReference>
<gene>
    <name evidence="2" type="ORF">M231_01926</name>
</gene>
<feature type="region of interest" description="Disordered" evidence="1">
    <location>
        <begin position="258"/>
        <end position="567"/>
    </location>
</feature>
<reference evidence="2 3" key="1">
    <citation type="submission" date="2016-06" db="EMBL/GenBank/DDBJ databases">
        <title>Evolution of pathogenesis and genome organization in the Tremellales.</title>
        <authorList>
            <person name="Cuomo C."/>
            <person name="Litvintseva A."/>
            <person name="Heitman J."/>
            <person name="Chen Y."/>
            <person name="Sun S."/>
            <person name="Springer D."/>
            <person name="Dromer F."/>
            <person name="Young S."/>
            <person name="Zeng Q."/>
            <person name="Chapman S."/>
            <person name="Gujja S."/>
            <person name="Saif S."/>
            <person name="Birren B."/>
        </authorList>
    </citation>
    <scope>NUCLEOTIDE SEQUENCE [LARGE SCALE GENOMIC DNA]</scope>
    <source>
        <strain evidence="2 3">ATCC 28783</strain>
    </source>
</reference>
<organism evidence="2 3">
    <name type="scientific">Tremella mesenterica</name>
    <name type="common">Jelly fungus</name>
    <dbReference type="NCBI Taxonomy" id="5217"/>
    <lineage>
        <taxon>Eukaryota</taxon>
        <taxon>Fungi</taxon>
        <taxon>Dikarya</taxon>
        <taxon>Basidiomycota</taxon>
        <taxon>Agaricomycotina</taxon>
        <taxon>Tremellomycetes</taxon>
        <taxon>Tremellales</taxon>
        <taxon>Tremellaceae</taxon>
        <taxon>Tremella</taxon>
    </lineage>
</organism>
<feature type="compositionally biased region" description="Pro residues" evidence="1">
    <location>
        <begin position="262"/>
        <end position="274"/>
    </location>
</feature>
<feature type="compositionally biased region" description="Basic and acidic residues" evidence="1">
    <location>
        <begin position="76"/>
        <end position="88"/>
    </location>
</feature>
<feature type="compositionally biased region" description="Basic and acidic residues" evidence="1">
    <location>
        <begin position="482"/>
        <end position="504"/>
    </location>
</feature>
<feature type="region of interest" description="Disordered" evidence="1">
    <location>
        <begin position="133"/>
        <end position="212"/>
    </location>
</feature>
<comment type="caution">
    <text evidence="2">The sequence shown here is derived from an EMBL/GenBank/DDBJ whole genome shotgun (WGS) entry which is preliminary data.</text>
</comment>
<feature type="compositionally biased region" description="Acidic residues" evidence="1">
    <location>
        <begin position="326"/>
        <end position="336"/>
    </location>
</feature>
<feature type="compositionally biased region" description="Basic and acidic residues" evidence="1">
    <location>
        <begin position="104"/>
        <end position="115"/>
    </location>
</feature>
<evidence type="ECO:0000313" key="3">
    <source>
        <dbReference type="Proteomes" id="UP000289152"/>
    </source>
</evidence>
<keyword evidence="3" id="KW-1185">Reference proteome</keyword>
<accession>A0A4V1M4M3</accession>
<feature type="region of interest" description="Disordered" evidence="1">
    <location>
        <begin position="65"/>
        <end position="115"/>
    </location>
</feature>
<name>A0A4V1M4M3_TREME</name>
<proteinExistence type="predicted"/>
<dbReference type="OrthoDB" id="2594942at2759"/>
<dbReference type="InParanoid" id="A0A4V1M4M3"/>
<feature type="compositionally biased region" description="Basic and acidic residues" evidence="1">
    <location>
        <begin position="300"/>
        <end position="314"/>
    </location>
</feature>
<evidence type="ECO:0000256" key="1">
    <source>
        <dbReference type="SAM" id="MobiDB-lite"/>
    </source>
</evidence>
<feature type="compositionally biased region" description="Basic and acidic residues" evidence="1">
    <location>
        <begin position="337"/>
        <end position="350"/>
    </location>
</feature>
<evidence type="ECO:0000313" key="2">
    <source>
        <dbReference type="EMBL" id="RXK40867.1"/>
    </source>
</evidence>
<feature type="compositionally biased region" description="Basic residues" evidence="1">
    <location>
        <begin position="275"/>
        <end position="287"/>
    </location>
</feature>